<reference evidence="3 4" key="1">
    <citation type="submission" date="2019-07" db="EMBL/GenBank/DDBJ databases">
        <title>Whole genome shotgun sequence of Kocuria flava NBRC 107626.</title>
        <authorList>
            <person name="Hosoyama A."/>
            <person name="Uohara A."/>
            <person name="Ohji S."/>
            <person name="Ichikawa N."/>
        </authorList>
    </citation>
    <scope>NUCLEOTIDE SEQUENCE [LARGE SCALE GENOMIC DNA]</scope>
    <source>
        <strain evidence="3 4">NBRC 107626</strain>
    </source>
</reference>
<organism evidence="3 4">
    <name type="scientific">Kocuria flava</name>
    <dbReference type="NCBI Taxonomy" id="446860"/>
    <lineage>
        <taxon>Bacteria</taxon>
        <taxon>Bacillati</taxon>
        <taxon>Actinomycetota</taxon>
        <taxon>Actinomycetes</taxon>
        <taxon>Micrococcales</taxon>
        <taxon>Micrococcaceae</taxon>
        <taxon>Kocuria</taxon>
    </lineage>
</organism>
<dbReference type="CDD" id="cd11339">
    <property type="entry name" value="AmyAc_bac_CMD_like_2"/>
    <property type="match status" value="1"/>
</dbReference>
<comment type="caution">
    <text evidence="3">The sequence shown here is derived from an EMBL/GenBank/DDBJ whole genome shotgun (WGS) entry which is preliminary data.</text>
</comment>
<dbReference type="InterPro" id="IPR017853">
    <property type="entry name" value="GH"/>
</dbReference>
<accession>A0ABQ0X7Y2</accession>
<dbReference type="EMBL" id="BJZR01000165">
    <property type="protein sequence ID" value="GEO93731.1"/>
    <property type="molecule type" value="Genomic_DNA"/>
</dbReference>
<dbReference type="InterPro" id="IPR013780">
    <property type="entry name" value="Glyco_hydro_b"/>
</dbReference>
<dbReference type="SUPFAM" id="SSF51011">
    <property type="entry name" value="Glycosyl hydrolase domain"/>
    <property type="match status" value="1"/>
</dbReference>
<keyword evidence="1" id="KW-0732">Signal</keyword>
<dbReference type="CDD" id="cd12962">
    <property type="entry name" value="X25_BaPul_like"/>
    <property type="match status" value="3"/>
</dbReference>
<dbReference type="Pfam" id="PF17967">
    <property type="entry name" value="Pullulanase_N2"/>
    <property type="match status" value="1"/>
</dbReference>
<dbReference type="Pfam" id="PF22058">
    <property type="entry name" value="X25_BaPul_like"/>
    <property type="match status" value="3"/>
</dbReference>
<protein>
    <recommendedName>
        <fullName evidence="2">Glycosyl hydrolase family 13 catalytic domain-containing protein</fullName>
    </recommendedName>
</protein>
<name>A0ABQ0X7Y2_9MICC</name>
<sequence>MKRRPSSVLTALLSVAAVGPVPIGIVTASSAAAADPVVTLVGSLQDELGCASDWQPSCSETVLAPTGDGTYEGVFEVPAGTWEYKVALNGSWGESHPADNRPVVLDGPATLEFSFDDTTDTVSVRPAAVTGDEVTEQDRALAGDSLRAPVTSEQFYFVMADRFANGDPSNDTGGLQGDRLDHGYDPTDKAFYHGGDLQGIHDKLDYIEDLGTTAIWLTPSFKNQPVQGQGEAASSGYHGYWITDFTQIDPHLGTNEDMQELVDAAHARGMKVYFDIITNHTADVITYEEGSTAYIPKSEEPYRDAAGQPFDDAAFAGSEDFPETDPEISFPYTPAFRSPEDASVKVPEWLNDPNLYHNRGDSTWSGESVTYGDFVGLDDLFTERREVVDGMVDIYSTWAEMGIDGFRIDTVKHVNLEFWQEFSPRVLDAARAGNEDFFMFGEVYDASPEYLSSFTTAGNLQAVIDFGFQARSIEFARGGSTTSLREFYAADDHYTDTDSNAYQLPTFTGNHDMGRASWLLFDAGFRDAELQQRVELSNELMFLTRGQPVVYYGDEQGFIGSGGDQLARQDMFATQVPQYLAEPMIAAEPGAADRYGTDHPLYEQIAELSALREAHPALADGAQIHRYSSEQDGVYAFSRIDAQEKLEYVVVTNNSEQTRTVTLPTSSDNTQFTALYGDDAKLKAAKDGRLTVDVAPLSTEVYRAGRALSPEQEAPQVRLQAPGAAGILEERAEIRAAVPGDGFAQVSFAVRPVGTQEWTALGTDDNAPYRIFHDVSGHAEGTMLEYRVVLKDSSGNLSASSASGIVGDVPAPAGGGTPIVGEIVQPSSVSVAGTHNTEMGCADDWAPGCAEGQLTLDEEDGIWKGTFDLPAGDHSYKAAIDGTWDENYGTGGVLNGTNISYTAPGGPVTFYYDPATHWVTTDADGPLLTASGTFQDELGCTADRSPECLRPWLQDPDRDGTWAWSTTLIPAGQYTFRVVEDLGTGAAYGQDGAVDGPEVTLSVPEDGLVTTIEYDAATHEIHTSTNEPEQQAAGPDLSTTRASWVTTDLIAVPAGVVPEGTDPALLDWALTWGREGQLALDAETVTGGTGTVPLTPTELPDNVVAAQPELAGGLALRVDKHTTRQAGDILGGQVVIAAADDTRGIVTATGVADARATEQPKGRRTHDAGAGS</sequence>
<dbReference type="InterPro" id="IPR013783">
    <property type="entry name" value="Ig-like_fold"/>
</dbReference>
<dbReference type="Pfam" id="PF00128">
    <property type="entry name" value="Alpha-amylase"/>
    <property type="match status" value="1"/>
</dbReference>
<dbReference type="RefSeq" id="WP_083529398.1">
    <property type="nucleotide sequence ID" value="NZ_BJZR01000165.1"/>
</dbReference>
<evidence type="ECO:0000256" key="1">
    <source>
        <dbReference type="SAM" id="SignalP"/>
    </source>
</evidence>
<proteinExistence type="predicted"/>
<dbReference type="SMART" id="SM00642">
    <property type="entry name" value="Aamy"/>
    <property type="match status" value="1"/>
</dbReference>
<evidence type="ECO:0000313" key="4">
    <source>
        <dbReference type="Proteomes" id="UP000321155"/>
    </source>
</evidence>
<feature type="chain" id="PRO_5045125292" description="Glycosyl hydrolase family 13 catalytic domain-containing protein" evidence="1">
    <location>
        <begin position="34"/>
        <end position="1172"/>
    </location>
</feature>
<dbReference type="InterPro" id="IPR014756">
    <property type="entry name" value="Ig_E-set"/>
</dbReference>
<dbReference type="InterPro" id="IPR054409">
    <property type="entry name" value="X25_BaPul-like"/>
</dbReference>
<dbReference type="SUPFAM" id="SSF81296">
    <property type="entry name" value="E set domains"/>
    <property type="match status" value="1"/>
</dbReference>
<dbReference type="Gene3D" id="2.60.40.1180">
    <property type="entry name" value="Golgi alpha-mannosidase II"/>
    <property type="match status" value="1"/>
</dbReference>
<dbReference type="Proteomes" id="UP000321155">
    <property type="component" value="Unassembled WGS sequence"/>
</dbReference>
<evidence type="ECO:0000313" key="3">
    <source>
        <dbReference type="EMBL" id="GEO93731.1"/>
    </source>
</evidence>
<dbReference type="PANTHER" id="PTHR10357:SF209">
    <property type="entry name" value="PERIPLASMIC ALPHA-AMYLASE"/>
    <property type="match status" value="1"/>
</dbReference>
<feature type="signal peptide" evidence="1">
    <location>
        <begin position="1"/>
        <end position="33"/>
    </location>
</feature>
<evidence type="ECO:0000259" key="2">
    <source>
        <dbReference type="SMART" id="SM00642"/>
    </source>
</evidence>
<dbReference type="InterPro" id="IPR006047">
    <property type="entry name" value="GH13_cat_dom"/>
</dbReference>
<dbReference type="Gene3D" id="2.60.40.1130">
    <property type="entry name" value="Rab geranylgeranyltransferase alpha-subunit, insert domain"/>
    <property type="match status" value="1"/>
</dbReference>
<dbReference type="SUPFAM" id="SSF51445">
    <property type="entry name" value="(Trans)glycosidases"/>
    <property type="match status" value="1"/>
</dbReference>
<dbReference type="Gene3D" id="3.20.20.80">
    <property type="entry name" value="Glycosidases"/>
    <property type="match status" value="1"/>
</dbReference>
<dbReference type="PANTHER" id="PTHR10357">
    <property type="entry name" value="ALPHA-AMYLASE FAMILY MEMBER"/>
    <property type="match status" value="1"/>
</dbReference>
<gene>
    <name evidence="3" type="ORF">KFL01_30370</name>
</gene>
<feature type="domain" description="Glycosyl hydrolase family 13 catalytic" evidence="2">
    <location>
        <begin position="157"/>
        <end position="612"/>
    </location>
</feature>
<keyword evidence="4" id="KW-1185">Reference proteome</keyword>
<dbReference type="InterPro" id="IPR040671">
    <property type="entry name" value="Pullulanase_N2"/>
</dbReference>
<dbReference type="Gene3D" id="2.60.40.10">
    <property type="entry name" value="Immunoglobulins"/>
    <property type="match status" value="3"/>
</dbReference>